<dbReference type="EMBL" id="JAAMRR010000715">
    <property type="protein sequence ID" value="NGX96210.1"/>
    <property type="molecule type" value="Genomic_DNA"/>
</dbReference>
<proteinExistence type="predicted"/>
<dbReference type="AlphaFoldDB" id="A0A7C9VJE2"/>
<dbReference type="SUPFAM" id="SSF55144">
    <property type="entry name" value="LigT-like"/>
    <property type="match status" value="1"/>
</dbReference>
<comment type="caution">
    <text evidence="1">The sequence shown here is derived from an EMBL/GenBank/DDBJ whole genome shotgun (WGS) entry which is preliminary data.</text>
</comment>
<dbReference type="Gene3D" id="3.90.1140.10">
    <property type="entry name" value="Cyclic phosphodiesterase"/>
    <property type="match status" value="1"/>
</dbReference>
<dbReference type="PIRSF" id="PIRSF033328">
    <property type="entry name" value="Phest_Mll4975"/>
    <property type="match status" value="1"/>
</dbReference>
<dbReference type="InterPro" id="IPR009389">
    <property type="entry name" value="DUF1045"/>
</dbReference>
<keyword evidence="2" id="KW-1185">Reference proteome</keyword>
<dbReference type="InterPro" id="IPR009097">
    <property type="entry name" value="Cyclic_Pdiesterase"/>
</dbReference>
<organism evidence="1 2">
    <name type="scientific">Candidatus Afipia apatlaquensis</name>
    <dbReference type="NCBI Taxonomy" id="2712852"/>
    <lineage>
        <taxon>Bacteria</taxon>
        <taxon>Pseudomonadati</taxon>
        <taxon>Pseudomonadota</taxon>
        <taxon>Alphaproteobacteria</taxon>
        <taxon>Hyphomicrobiales</taxon>
        <taxon>Nitrobacteraceae</taxon>
        <taxon>Afipia</taxon>
    </lineage>
</organism>
<evidence type="ECO:0000313" key="1">
    <source>
        <dbReference type="EMBL" id="NGX96210.1"/>
    </source>
</evidence>
<reference evidence="1" key="1">
    <citation type="submission" date="2020-02" db="EMBL/GenBank/DDBJ databases">
        <title>Draft genome sequence of Candidatus Afipia apatlaquensis IBT-C3, a potential strain for decolorization of textile dyes.</title>
        <authorList>
            <person name="Sanchez-Reyes A."/>
            <person name="Breton-Deval L."/>
            <person name="Mangelson H."/>
            <person name="Sanchez-Flores A."/>
        </authorList>
    </citation>
    <scope>NUCLEOTIDE SEQUENCE [LARGE SCALE GENOMIC DNA]</scope>
    <source>
        <strain evidence="1">IBT-C3</strain>
    </source>
</reference>
<dbReference type="Proteomes" id="UP000480266">
    <property type="component" value="Unassembled WGS sequence"/>
</dbReference>
<evidence type="ECO:0000313" key="2">
    <source>
        <dbReference type="Proteomes" id="UP000480266"/>
    </source>
</evidence>
<dbReference type="NCBIfam" id="TIGR03223">
    <property type="entry name" value="Phn_opern_protn"/>
    <property type="match status" value="1"/>
</dbReference>
<sequence>MPQHPRYAIYFVPSAQNALYRFGADLLGYDAYSGKPLPFADGIETEIEGWRKLTVDPRKYGFHATLKAPINLRSGKTGDELARAMREFARTPRAIPLIVPVVRAIGNFIAVVPRDPCPDLQQLAAECVTAFDDFRAPLTPEDRERRNISALTDGQVMHLDRWGYPYVFEDFRFHMTLTGSLPSEQRTVVLNILQKRFAALNLQSVSVDRLALLRQSDATSNFTILSDWPLVAA</sequence>
<accession>A0A7C9VJE2</accession>
<name>A0A7C9VJE2_9BRAD</name>
<protein>
    <submittedName>
        <fullName evidence="1">DUF1045 domain-containing protein</fullName>
    </submittedName>
</protein>
<gene>
    <name evidence="1" type="ORF">G4V63_13605</name>
</gene>
<dbReference type="Pfam" id="PF06299">
    <property type="entry name" value="DUF1045"/>
    <property type="match status" value="1"/>
</dbReference>